<evidence type="ECO:0000313" key="3">
    <source>
        <dbReference type="Proteomes" id="UP000694388"/>
    </source>
</evidence>
<dbReference type="Proteomes" id="UP000694388">
    <property type="component" value="Unplaced"/>
</dbReference>
<proteinExistence type="inferred from homology"/>
<evidence type="ECO:0000313" key="2">
    <source>
        <dbReference type="Ensembl" id="ENSEBUP00000016629.1"/>
    </source>
</evidence>
<dbReference type="InterPro" id="IPR009643">
    <property type="entry name" value="HS1-bd"/>
</dbReference>
<protein>
    <recommendedName>
        <fullName evidence="4">Heat shock factor binding protein 1</fullName>
    </recommendedName>
</protein>
<evidence type="ECO:0000256" key="1">
    <source>
        <dbReference type="ARBA" id="ARBA00006349"/>
    </source>
</evidence>
<reference evidence="2" key="1">
    <citation type="submission" date="2025-08" db="UniProtKB">
        <authorList>
            <consortium name="Ensembl"/>
        </authorList>
    </citation>
    <scope>IDENTIFICATION</scope>
</reference>
<sequence length="73" mass="8244">MADGDSKSLQEATAAVENILQQMQEKFQAMSDQILNRNILDLMNLLCPQIGEELLEKEQHLVLFNRLLSDLGS</sequence>
<dbReference type="Pfam" id="PF06825">
    <property type="entry name" value="HSBP1"/>
    <property type="match status" value="1"/>
</dbReference>
<reference evidence="2" key="2">
    <citation type="submission" date="2025-09" db="UniProtKB">
        <authorList>
            <consortium name="Ensembl"/>
        </authorList>
    </citation>
    <scope>IDENTIFICATION</scope>
</reference>
<organism evidence="2 3">
    <name type="scientific">Eptatretus burgeri</name>
    <name type="common">Inshore hagfish</name>
    <dbReference type="NCBI Taxonomy" id="7764"/>
    <lineage>
        <taxon>Eukaryota</taxon>
        <taxon>Metazoa</taxon>
        <taxon>Chordata</taxon>
        <taxon>Craniata</taxon>
        <taxon>Vertebrata</taxon>
        <taxon>Cyclostomata</taxon>
        <taxon>Myxini</taxon>
        <taxon>Myxiniformes</taxon>
        <taxon>Myxinidae</taxon>
        <taxon>Eptatretinae</taxon>
        <taxon>Eptatretus</taxon>
    </lineage>
</organism>
<dbReference type="OMA" id="LCPQIGE"/>
<keyword evidence="3" id="KW-1185">Reference proteome</keyword>
<comment type="similarity">
    <text evidence="1">Belongs to the HSBP1 family.</text>
</comment>
<name>A0A8C4QM30_EPTBU</name>
<dbReference type="Gene3D" id="1.20.5.430">
    <property type="match status" value="1"/>
</dbReference>
<accession>A0A8C4QM30</accession>
<dbReference type="Ensembl" id="ENSEBUT00000017205.1">
    <property type="protein sequence ID" value="ENSEBUP00000016629.1"/>
    <property type="gene ID" value="ENSEBUG00000010436.1"/>
</dbReference>
<evidence type="ECO:0008006" key="4">
    <source>
        <dbReference type="Google" id="ProtNLM"/>
    </source>
</evidence>
<dbReference type="AlphaFoldDB" id="A0A8C4QM30"/>
<dbReference type="GO" id="GO:0003714">
    <property type="term" value="F:transcription corepressor activity"/>
    <property type="evidence" value="ECO:0007669"/>
    <property type="project" value="InterPro"/>
</dbReference>